<feature type="chain" id="PRO_5027092177" evidence="1">
    <location>
        <begin position="28"/>
        <end position="69"/>
    </location>
</feature>
<name>A0A6N2APK0_SOLCI</name>
<protein>
    <submittedName>
        <fullName evidence="2">Uncharacterized protein</fullName>
    </submittedName>
</protein>
<comment type="caution">
    <text evidence="2">The sequence shown here is derived from an EMBL/GenBank/DDBJ whole genome shotgun (WGS) entry which is preliminary data.</text>
</comment>
<feature type="signal peptide" evidence="1">
    <location>
        <begin position="1"/>
        <end position="27"/>
    </location>
</feature>
<evidence type="ECO:0000256" key="1">
    <source>
        <dbReference type="SAM" id="SignalP"/>
    </source>
</evidence>
<organism evidence="2">
    <name type="scientific">Solanum chilense</name>
    <name type="common">Tomato</name>
    <name type="synonym">Lycopersicon chilense</name>
    <dbReference type="NCBI Taxonomy" id="4083"/>
    <lineage>
        <taxon>Eukaryota</taxon>
        <taxon>Viridiplantae</taxon>
        <taxon>Streptophyta</taxon>
        <taxon>Embryophyta</taxon>
        <taxon>Tracheophyta</taxon>
        <taxon>Spermatophyta</taxon>
        <taxon>Magnoliopsida</taxon>
        <taxon>eudicotyledons</taxon>
        <taxon>Gunneridae</taxon>
        <taxon>Pentapetalae</taxon>
        <taxon>asterids</taxon>
        <taxon>lamiids</taxon>
        <taxon>Solanales</taxon>
        <taxon>Solanaceae</taxon>
        <taxon>Solanoideae</taxon>
        <taxon>Solaneae</taxon>
        <taxon>Solanum</taxon>
        <taxon>Solanum subgen. Lycopersicon</taxon>
    </lineage>
</organism>
<proteinExistence type="predicted"/>
<reference evidence="2" key="1">
    <citation type="submission" date="2019-05" db="EMBL/GenBank/DDBJ databases">
        <title>The de novo reference genome and transcriptome assemblies of the wild tomato species Solanum chilense.</title>
        <authorList>
            <person name="Stam R."/>
            <person name="Nosenko T."/>
            <person name="Hoerger A.C."/>
            <person name="Stephan W."/>
            <person name="Seidel M.A."/>
            <person name="Kuhn J.M.M."/>
            <person name="Haberer G."/>
            <person name="Tellier A."/>
        </authorList>
    </citation>
    <scope>NUCLEOTIDE SEQUENCE</scope>
    <source>
        <tissue evidence="2">Mature leaves</tissue>
    </source>
</reference>
<dbReference type="AlphaFoldDB" id="A0A6N2APK0"/>
<gene>
    <name evidence="2" type="ORF">EJD97_025464</name>
</gene>
<keyword evidence="1" id="KW-0732">Signal</keyword>
<accession>A0A6N2APK0</accession>
<dbReference type="EMBL" id="RXGB01009617">
    <property type="protein sequence ID" value="TMW84296.1"/>
    <property type="molecule type" value="Genomic_DNA"/>
</dbReference>
<evidence type="ECO:0000313" key="2">
    <source>
        <dbReference type="EMBL" id="TMW84296.1"/>
    </source>
</evidence>
<sequence>MYIVLSIISLVLMLVFLPFSNPRGATAYLVSIIFGIGVVDTYSASISDVSPPLMCLYVFHPLFAAKLWR</sequence>